<proteinExistence type="predicted"/>
<protein>
    <submittedName>
        <fullName evidence="3">Phosphatase PAP2 family protein</fullName>
    </submittedName>
</protein>
<feature type="transmembrane region" description="Helical" evidence="1">
    <location>
        <begin position="24"/>
        <end position="43"/>
    </location>
</feature>
<gene>
    <name evidence="3" type="ORF">KEH51_25585</name>
</gene>
<dbReference type="Gene3D" id="1.20.144.10">
    <property type="entry name" value="Phosphatidic acid phosphatase type 2/haloperoxidase"/>
    <property type="match status" value="1"/>
</dbReference>
<dbReference type="SUPFAM" id="SSF48317">
    <property type="entry name" value="Acid phosphatase/Vanadium-dependent haloperoxidase"/>
    <property type="match status" value="1"/>
</dbReference>
<evidence type="ECO:0000256" key="1">
    <source>
        <dbReference type="SAM" id="Phobius"/>
    </source>
</evidence>
<dbReference type="Proteomes" id="UP000680045">
    <property type="component" value="Unassembled WGS sequence"/>
</dbReference>
<comment type="caution">
    <text evidence="3">The sequence shown here is derived from an EMBL/GenBank/DDBJ whole genome shotgun (WGS) entry which is preliminary data.</text>
</comment>
<name>A0A941J7V0_9BACI</name>
<dbReference type="InterPro" id="IPR000326">
    <property type="entry name" value="PAP2/HPO"/>
</dbReference>
<keyword evidence="1" id="KW-0472">Membrane</keyword>
<dbReference type="AlphaFoldDB" id="A0A941J7V0"/>
<dbReference type="Pfam" id="PF01569">
    <property type="entry name" value="PAP2"/>
    <property type="match status" value="1"/>
</dbReference>
<dbReference type="InterPro" id="IPR036938">
    <property type="entry name" value="PAP2/HPO_sf"/>
</dbReference>
<evidence type="ECO:0000313" key="3">
    <source>
        <dbReference type="EMBL" id="MBR8646050.1"/>
    </source>
</evidence>
<reference evidence="3" key="1">
    <citation type="submission" date="2021-04" db="EMBL/GenBank/DDBJ databases">
        <title>Whole genome sequencing of Enterococci isolates from hospitalized patients.</title>
        <authorList>
            <person name="Ogoti B.M."/>
            <person name="Onyambu F.G."/>
        </authorList>
    </citation>
    <scope>NUCLEOTIDE SEQUENCE</scope>
    <source>
        <strain evidence="3">242</strain>
    </source>
</reference>
<dbReference type="EMBL" id="JAGTPW010000065">
    <property type="protein sequence ID" value="MBR8646050.1"/>
    <property type="molecule type" value="Genomic_DNA"/>
</dbReference>
<sequence length="60" mass="6644">MVFVCLALLIGVSRIVLKVHFPTEILAGFALGAAYSLILFKLYKFLGSRCFDFQGALFLT</sequence>
<keyword evidence="1" id="KW-0812">Transmembrane</keyword>
<evidence type="ECO:0000313" key="4">
    <source>
        <dbReference type="Proteomes" id="UP000680045"/>
    </source>
</evidence>
<evidence type="ECO:0000259" key="2">
    <source>
        <dbReference type="Pfam" id="PF01569"/>
    </source>
</evidence>
<organism evidence="3 4">
    <name type="scientific">Peribacillus frigoritolerans</name>
    <dbReference type="NCBI Taxonomy" id="450367"/>
    <lineage>
        <taxon>Bacteria</taxon>
        <taxon>Bacillati</taxon>
        <taxon>Bacillota</taxon>
        <taxon>Bacilli</taxon>
        <taxon>Bacillales</taxon>
        <taxon>Bacillaceae</taxon>
        <taxon>Peribacillus</taxon>
    </lineage>
</organism>
<accession>A0A941J7V0</accession>
<keyword evidence="1" id="KW-1133">Transmembrane helix</keyword>
<feature type="domain" description="Phosphatidic acid phosphatase type 2/haloperoxidase" evidence="2">
    <location>
        <begin position="2"/>
        <end position="44"/>
    </location>
</feature>